<protein>
    <submittedName>
        <fullName evidence="4">Transglutaminase-like domain-containing protein</fullName>
    </submittedName>
</protein>
<comment type="caution">
    <text evidence="4">The sequence shown here is derived from an EMBL/GenBank/DDBJ whole genome shotgun (WGS) entry which is preliminary data.</text>
</comment>
<dbReference type="SUPFAM" id="SSF54001">
    <property type="entry name" value="Cysteine proteinases"/>
    <property type="match status" value="1"/>
</dbReference>
<feature type="compositionally biased region" description="Low complexity" evidence="1">
    <location>
        <begin position="18"/>
        <end position="28"/>
    </location>
</feature>
<dbReference type="PANTHER" id="PTHR42736">
    <property type="entry name" value="PROTEIN-GLUTAMINE GAMMA-GLUTAMYLTRANSFERASE"/>
    <property type="match status" value="1"/>
</dbReference>
<feature type="transmembrane region" description="Helical" evidence="2">
    <location>
        <begin position="206"/>
        <end position="225"/>
    </location>
</feature>
<keyword evidence="5" id="KW-1185">Reference proteome</keyword>
<dbReference type="PANTHER" id="PTHR42736:SF1">
    <property type="entry name" value="PROTEIN-GLUTAMINE GAMMA-GLUTAMYLTRANSFERASE"/>
    <property type="match status" value="1"/>
</dbReference>
<feature type="compositionally biased region" description="Low complexity" evidence="1">
    <location>
        <begin position="37"/>
        <end position="49"/>
    </location>
</feature>
<dbReference type="EMBL" id="BAAAPM010000003">
    <property type="protein sequence ID" value="GAA1715936.1"/>
    <property type="molecule type" value="Genomic_DNA"/>
</dbReference>
<evidence type="ECO:0000256" key="1">
    <source>
        <dbReference type="SAM" id="MobiDB-lite"/>
    </source>
</evidence>
<feature type="transmembrane region" description="Helical" evidence="2">
    <location>
        <begin position="181"/>
        <end position="199"/>
    </location>
</feature>
<proteinExistence type="predicted"/>
<dbReference type="Gene3D" id="3.10.620.30">
    <property type="match status" value="1"/>
</dbReference>
<gene>
    <name evidence="4" type="ORF">GCM10009809_10090</name>
</gene>
<dbReference type="InterPro" id="IPR038765">
    <property type="entry name" value="Papain-like_cys_pep_sf"/>
</dbReference>
<keyword evidence="2" id="KW-1133">Transmembrane helix</keyword>
<dbReference type="Proteomes" id="UP001501138">
    <property type="component" value="Unassembled WGS sequence"/>
</dbReference>
<feature type="transmembrane region" description="Helical" evidence="2">
    <location>
        <begin position="92"/>
        <end position="113"/>
    </location>
</feature>
<feature type="domain" description="Transglutaminase-like" evidence="3">
    <location>
        <begin position="536"/>
        <end position="608"/>
    </location>
</feature>
<dbReference type="RefSeq" id="WP_344246282.1">
    <property type="nucleotide sequence ID" value="NZ_BAAAPM010000003.1"/>
</dbReference>
<dbReference type="SMART" id="SM00460">
    <property type="entry name" value="TGc"/>
    <property type="match status" value="1"/>
</dbReference>
<keyword evidence="2" id="KW-0812">Transmembrane</keyword>
<evidence type="ECO:0000259" key="3">
    <source>
        <dbReference type="SMART" id="SM00460"/>
    </source>
</evidence>
<keyword evidence="2" id="KW-0472">Membrane</keyword>
<feature type="transmembrane region" description="Helical" evidence="2">
    <location>
        <begin position="60"/>
        <end position="86"/>
    </location>
</feature>
<feature type="transmembrane region" description="Helical" evidence="2">
    <location>
        <begin position="125"/>
        <end position="146"/>
    </location>
</feature>
<feature type="compositionally biased region" description="Acidic residues" evidence="1">
    <location>
        <begin position="644"/>
        <end position="654"/>
    </location>
</feature>
<dbReference type="Pfam" id="PF01841">
    <property type="entry name" value="Transglut_core"/>
    <property type="match status" value="1"/>
</dbReference>
<evidence type="ECO:0000256" key="2">
    <source>
        <dbReference type="SAM" id="Phobius"/>
    </source>
</evidence>
<feature type="region of interest" description="Disordered" evidence="1">
    <location>
        <begin position="1"/>
        <end position="58"/>
    </location>
</feature>
<reference evidence="5" key="1">
    <citation type="journal article" date="2019" name="Int. J. Syst. Evol. Microbiol.">
        <title>The Global Catalogue of Microorganisms (GCM) 10K type strain sequencing project: providing services to taxonomists for standard genome sequencing and annotation.</title>
        <authorList>
            <consortium name="The Broad Institute Genomics Platform"/>
            <consortium name="The Broad Institute Genome Sequencing Center for Infectious Disease"/>
            <person name="Wu L."/>
            <person name="Ma J."/>
        </authorList>
    </citation>
    <scope>NUCLEOTIDE SEQUENCE [LARGE SCALE GENOMIC DNA]</scope>
    <source>
        <strain evidence="5">JCM 15589</strain>
    </source>
</reference>
<name>A0ABP4V494_9MICO</name>
<feature type="transmembrane region" description="Helical" evidence="2">
    <location>
        <begin position="231"/>
        <end position="249"/>
    </location>
</feature>
<feature type="transmembrane region" description="Helical" evidence="2">
    <location>
        <begin position="663"/>
        <end position="687"/>
    </location>
</feature>
<organism evidence="4 5">
    <name type="scientific">Isoptericola hypogeus</name>
    <dbReference type="NCBI Taxonomy" id="300179"/>
    <lineage>
        <taxon>Bacteria</taxon>
        <taxon>Bacillati</taxon>
        <taxon>Actinomycetota</taxon>
        <taxon>Actinomycetes</taxon>
        <taxon>Micrococcales</taxon>
        <taxon>Promicromonosporaceae</taxon>
        <taxon>Isoptericola</taxon>
    </lineage>
</organism>
<evidence type="ECO:0000313" key="4">
    <source>
        <dbReference type="EMBL" id="GAA1715936.1"/>
    </source>
</evidence>
<dbReference type="InterPro" id="IPR002931">
    <property type="entry name" value="Transglutaminase-like"/>
</dbReference>
<dbReference type="InterPro" id="IPR052901">
    <property type="entry name" value="Bact_TGase-like"/>
</dbReference>
<accession>A0ABP4V494</accession>
<sequence>MTEGHAPAPGPADETHAGRPASTTTGSTGTTGGTGGTSRTSLRAGTTRAQGGRPTDRPRALTAAGLVDGLVLVALLGVVAVGFGPAWGTTGYLLPALGGAAAGLLVAWLGAWLRWSVLLTAAATVLAYFLLGGALALPGTAIAGVVPTGATLSELAVGAVHGWKSFVTTVPPLSSFEELAVVPYLLMLLTGVLAGTIAWRSRVAAWALLPVVVALTAVALLGTILPAYPLVQGLVVAVVGLLWASWRAAETRMGANRLLSEASRSATRRLRAQRVRGGAVLLGLGGIAAVLVSPLLGQGERVVLRELITPPLDLHQYTSPLVGFRTYTKDLDETELFTVTGMPADGRVRLATLDSYAGTVYDAGSGGGSGVFNRAGDVIDTVAAGTPTPVQVTVTGYSGVWLPDVGQLGGIRFTGERADELAASTYYNATSGTGVVTAGLRPGDAYELDAIVSPPPSEEDLAEVPILETDLPKPQDVADAVPGKAQQFAADATDPFERLLNIRDTLVATGVYSSGLENQPASRPGHSAARIDTLLAQDEMVGDDEQFAVALALMARQAGIPARVVMGFYPEKDALKPGAPYVVTGADVHAWVEVPFEGYGWVPFDVVPDEDNKVEPLPRSKQVPKPPVLESPETPEEPPQAEAGDVEDEKDDEEAEGIDWRQVAIIAVAVAVPLAIVALPVLLLLAYKARRRGRRRSAPVPVDRVSGGWREVVDVATDLGAGVPRAATRREGARLLVTQLPSAAPDATTGLAHRADRTVFGGGEPTQAEIDEYWAEVDALVGTLHAGLPWRKRVAARLSLRSVRGADAPPARAVVRGWVRAVPAAFGRAGRAMARPLHDRMARARRRRARRQEDR</sequence>
<evidence type="ECO:0000313" key="5">
    <source>
        <dbReference type="Proteomes" id="UP001501138"/>
    </source>
</evidence>
<feature type="transmembrane region" description="Helical" evidence="2">
    <location>
        <begin position="278"/>
        <end position="297"/>
    </location>
</feature>
<feature type="region of interest" description="Disordered" evidence="1">
    <location>
        <begin position="613"/>
        <end position="654"/>
    </location>
</feature>